<keyword evidence="6" id="KW-0862">Zinc</keyword>
<proteinExistence type="inferred from homology"/>
<dbReference type="InterPro" id="IPR006629">
    <property type="entry name" value="LITAF"/>
</dbReference>
<evidence type="ECO:0000256" key="7">
    <source>
        <dbReference type="ARBA" id="ARBA00023136"/>
    </source>
</evidence>
<dbReference type="InterPro" id="IPR037519">
    <property type="entry name" value="LITAF_fam"/>
</dbReference>
<feature type="transmembrane region" description="Helical" evidence="8">
    <location>
        <begin position="150"/>
        <end position="169"/>
    </location>
</feature>
<keyword evidence="11" id="KW-1185">Reference proteome</keyword>
<keyword evidence="7 8" id="KW-0472">Membrane</keyword>
<feature type="transmembrane region" description="Helical" evidence="8">
    <location>
        <begin position="75"/>
        <end position="94"/>
    </location>
</feature>
<gene>
    <name evidence="10" type="ORF">LSINAPIS_LOCUS6789</name>
</gene>
<keyword evidence="8" id="KW-1133">Transmembrane helix</keyword>
<evidence type="ECO:0000259" key="9">
    <source>
        <dbReference type="PROSITE" id="PS51837"/>
    </source>
</evidence>
<dbReference type="PROSITE" id="PS51837">
    <property type="entry name" value="LITAF"/>
    <property type="match status" value="2"/>
</dbReference>
<reference evidence="10 11" key="1">
    <citation type="submission" date="2017-07" db="EMBL/GenBank/DDBJ databases">
        <authorList>
            <person name="Talla V."/>
            <person name="Backstrom N."/>
        </authorList>
    </citation>
    <scope>NUCLEOTIDE SEQUENCE [LARGE SCALE GENOMIC DNA]</scope>
</reference>
<dbReference type="PANTHER" id="PTHR23292:SF14">
    <property type="entry name" value="FI16615P1-RELATED"/>
    <property type="match status" value="1"/>
</dbReference>
<evidence type="ECO:0000256" key="4">
    <source>
        <dbReference type="ARBA" id="ARBA00005975"/>
    </source>
</evidence>
<dbReference type="SMART" id="SM00714">
    <property type="entry name" value="LITAF"/>
    <property type="match status" value="2"/>
</dbReference>
<sequence length="192" mass="21644">MDIRTPPPPYSEQPTDQHRMIIEEPKPFQSTITSNPTVIVMQSLGTQPSTCFCATCNRNVTTRIEAVTSCRTHTFAAFLCLFICWPCAWIPYFIDTCKKIEHYCPYCNTYLDKMSGVAPVGPNPCTLVCPSCRATIKSRINHNSTTKTHVIALLLCLFLCWPCVCLPYCMDSCKNADHYCPSCNAYLGTYQK</sequence>
<feature type="domain" description="LITAF" evidence="9">
    <location>
        <begin position="108"/>
        <end position="192"/>
    </location>
</feature>
<feature type="domain" description="LITAF" evidence="9">
    <location>
        <begin position="33"/>
        <end position="116"/>
    </location>
</feature>
<evidence type="ECO:0000256" key="5">
    <source>
        <dbReference type="ARBA" id="ARBA00022723"/>
    </source>
</evidence>
<name>A0A5E4Q9P2_9NEOP</name>
<dbReference type="Proteomes" id="UP000324832">
    <property type="component" value="Unassembled WGS sequence"/>
</dbReference>
<evidence type="ECO:0000313" key="10">
    <source>
        <dbReference type="EMBL" id="VVC94963.1"/>
    </source>
</evidence>
<dbReference type="GO" id="GO:0005765">
    <property type="term" value="C:lysosomal membrane"/>
    <property type="evidence" value="ECO:0007669"/>
    <property type="project" value="UniProtKB-SubCell"/>
</dbReference>
<evidence type="ECO:0000313" key="11">
    <source>
        <dbReference type="Proteomes" id="UP000324832"/>
    </source>
</evidence>
<comment type="similarity">
    <text evidence="4">Belongs to the CDIP1/LITAF family.</text>
</comment>
<accession>A0A5E4Q9P2</accession>
<dbReference type="EMBL" id="FZQP02002181">
    <property type="protein sequence ID" value="VVC94963.1"/>
    <property type="molecule type" value="Genomic_DNA"/>
</dbReference>
<evidence type="ECO:0000256" key="8">
    <source>
        <dbReference type="SAM" id="Phobius"/>
    </source>
</evidence>
<evidence type="ECO:0000256" key="1">
    <source>
        <dbReference type="ARBA" id="ARBA00004414"/>
    </source>
</evidence>
<dbReference type="Pfam" id="PF10601">
    <property type="entry name" value="zf-LITAF-like"/>
    <property type="match status" value="2"/>
</dbReference>
<protein>
    <recommendedName>
        <fullName evidence="9">LITAF domain-containing protein</fullName>
    </recommendedName>
</protein>
<evidence type="ECO:0000256" key="3">
    <source>
        <dbReference type="ARBA" id="ARBA00004630"/>
    </source>
</evidence>
<dbReference type="AlphaFoldDB" id="A0A5E4Q9P2"/>
<keyword evidence="5" id="KW-0479">Metal-binding</keyword>
<organism evidence="10 11">
    <name type="scientific">Leptidea sinapis</name>
    <dbReference type="NCBI Taxonomy" id="189913"/>
    <lineage>
        <taxon>Eukaryota</taxon>
        <taxon>Metazoa</taxon>
        <taxon>Ecdysozoa</taxon>
        <taxon>Arthropoda</taxon>
        <taxon>Hexapoda</taxon>
        <taxon>Insecta</taxon>
        <taxon>Pterygota</taxon>
        <taxon>Neoptera</taxon>
        <taxon>Endopterygota</taxon>
        <taxon>Lepidoptera</taxon>
        <taxon>Glossata</taxon>
        <taxon>Ditrysia</taxon>
        <taxon>Papilionoidea</taxon>
        <taxon>Pieridae</taxon>
        <taxon>Dismorphiinae</taxon>
        <taxon>Leptidea</taxon>
    </lineage>
</organism>
<dbReference type="GO" id="GO:0008270">
    <property type="term" value="F:zinc ion binding"/>
    <property type="evidence" value="ECO:0007669"/>
    <property type="project" value="TreeGrafter"/>
</dbReference>
<comment type="subcellular location">
    <subcellularLocation>
        <location evidence="2">Endosome membrane</location>
        <topology evidence="2">Peripheral membrane protein</topology>
    </subcellularLocation>
    <subcellularLocation>
        <location evidence="1">Late endosome membrane</location>
    </subcellularLocation>
    <subcellularLocation>
        <location evidence="3">Lysosome membrane</location>
        <topology evidence="3">Peripheral membrane protein</topology>
        <orientation evidence="3">Cytoplasmic side</orientation>
    </subcellularLocation>
</comment>
<evidence type="ECO:0000256" key="6">
    <source>
        <dbReference type="ARBA" id="ARBA00022833"/>
    </source>
</evidence>
<evidence type="ECO:0000256" key="2">
    <source>
        <dbReference type="ARBA" id="ARBA00004481"/>
    </source>
</evidence>
<dbReference type="PANTHER" id="PTHR23292">
    <property type="entry name" value="LIPOPOLYSACCHARIDE-INDUCED TUMOR NECROSIS FACTOR-ALPHA FACTOR"/>
    <property type="match status" value="1"/>
</dbReference>
<dbReference type="GO" id="GO:0031902">
    <property type="term" value="C:late endosome membrane"/>
    <property type="evidence" value="ECO:0007669"/>
    <property type="project" value="UniProtKB-SubCell"/>
</dbReference>
<keyword evidence="8" id="KW-0812">Transmembrane</keyword>